<evidence type="ECO:0000313" key="9">
    <source>
        <dbReference type="EMBL" id="OMI41068.1"/>
    </source>
</evidence>
<name>A0A1R1SS01_9ACTN</name>
<dbReference type="PANTHER" id="PTHR43466:SF1">
    <property type="entry name" value="2-OXO-4-HYDROXY-4-CARBOXY-5-UREIDOIMIDAZOLINE DECARBOXYLASE-RELATED"/>
    <property type="match status" value="1"/>
</dbReference>
<dbReference type="GO" id="GO:0051997">
    <property type="term" value="F:2-oxo-4-hydroxy-4-carboxy-5-ureidoimidazoline decarboxylase activity"/>
    <property type="evidence" value="ECO:0007669"/>
    <property type="project" value="UniProtKB-EC"/>
</dbReference>
<keyword evidence="10" id="KW-1185">Reference proteome</keyword>
<organism evidence="9 10">
    <name type="scientific">Streptomyces sparsogenes DSM 40356</name>
    <dbReference type="NCBI Taxonomy" id="1331668"/>
    <lineage>
        <taxon>Bacteria</taxon>
        <taxon>Bacillati</taxon>
        <taxon>Actinomycetota</taxon>
        <taxon>Actinomycetes</taxon>
        <taxon>Kitasatosporales</taxon>
        <taxon>Streptomycetaceae</taxon>
        <taxon>Streptomyces</taxon>
    </lineage>
</organism>
<accession>A0A1R1SS01</accession>
<dbReference type="Pfam" id="PF09349">
    <property type="entry name" value="OHCU_decarbox"/>
    <property type="match status" value="1"/>
</dbReference>
<dbReference type="EC" id="4.1.1.97" evidence="3"/>
<comment type="catalytic activity">
    <reaction evidence="1">
        <text>5-hydroxy-2-oxo-4-ureido-2,5-dihydro-1H-imidazole-5-carboxylate + H(+) = (S)-allantoin + CO2</text>
        <dbReference type="Rhea" id="RHEA:26301"/>
        <dbReference type="ChEBI" id="CHEBI:15378"/>
        <dbReference type="ChEBI" id="CHEBI:15678"/>
        <dbReference type="ChEBI" id="CHEBI:16526"/>
        <dbReference type="ChEBI" id="CHEBI:58639"/>
        <dbReference type="EC" id="4.1.1.97"/>
    </reaction>
</comment>
<dbReference type="SUPFAM" id="SSF158694">
    <property type="entry name" value="UraD-Like"/>
    <property type="match status" value="1"/>
</dbReference>
<dbReference type="AlphaFoldDB" id="A0A1R1SS01"/>
<dbReference type="STRING" id="67365.GCA_001704635_00692"/>
<sequence length="178" mass="18816">MAALLREVCASRAWAAAVAAGRPYGSVAALLAAAEDAVAGLTDADLAEAMAGHPPIGRPRPGDAASAREQSGVGEAERAELLELNLAYQERHGHVFLICATGRGGQEMLAALKERIGNDPDTERDIVRTELGRINRIRLARLVGDEGLRYEDGGDEGLRYEGVRDEGVGDEREEGGQG</sequence>
<dbReference type="InterPro" id="IPR036778">
    <property type="entry name" value="OHCU_decarboxylase_sf"/>
</dbReference>
<dbReference type="NCBIfam" id="NF010372">
    <property type="entry name" value="PRK13798.1"/>
    <property type="match status" value="1"/>
</dbReference>
<feature type="region of interest" description="Disordered" evidence="7">
    <location>
        <begin position="51"/>
        <end position="72"/>
    </location>
</feature>
<evidence type="ECO:0000256" key="4">
    <source>
        <dbReference type="ARBA" id="ARBA00022631"/>
    </source>
</evidence>
<proteinExistence type="predicted"/>
<feature type="domain" description="Oxo-4-hydroxy-4-carboxy-5-ureidoimidazoline decarboxylase" evidence="8">
    <location>
        <begin position="3"/>
        <end position="140"/>
    </location>
</feature>
<keyword evidence="4" id="KW-0659">Purine metabolism</keyword>
<evidence type="ECO:0000256" key="3">
    <source>
        <dbReference type="ARBA" id="ARBA00012257"/>
    </source>
</evidence>
<dbReference type="NCBIfam" id="TIGR03180">
    <property type="entry name" value="UraD_2"/>
    <property type="match status" value="1"/>
</dbReference>
<dbReference type="GO" id="GO:0006144">
    <property type="term" value="P:purine nucleobase metabolic process"/>
    <property type="evidence" value="ECO:0007669"/>
    <property type="project" value="UniProtKB-KW"/>
</dbReference>
<dbReference type="EMBL" id="ASQP01000045">
    <property type="protein sequence ID" value="OMI41068.1"/>
    <property type="molecule type" value="Genomic_DNA"/>
</dbReference>
<evidence type="ECO:0000256" key="6">
    <source>
        <dbReference type="ARBA" id="ARBA00023239"/>
    </source>
</evidence>
<keyword evidence="6" id="KW-0456">Lyase</keyword>
<keyword evidence="5" id="KW-0210">Decarboxylase</keyword>
<dbReference type="InterPro" id="IPR018020">
    <property type="entry name" value="OHCU_decarboxylase"/>
</dbReference>
<gene>
    <name evidence="9" type="ORF">SPAR_02816</name>
</gene>
<dbReference type="Proteomes" id="UP000186168">
    <property type="component" value="Unassembled WGS sequence"/>
</dbReference>
<dbReference type="InterPro" id="IPR017595">
    <property type="entry name" value="OHCU_decarboxylase-2"/>
</dbReference>
<comment type="caution">
    <text evidence="9">The sequence shown here is derived from an EMBL/GenBank/DDBJ whole genome shotgun (WGS) entry which is preliminary data.</text>
</comment>
<evidence type="ECO:0000256" key="1">
    <source>
        <dbReference type="ARBA" id="ARBA00001163"/>
    </source>
</evidence>
<dbReference type="PANTHER" id="PTHR43466">
    <property type="entry name" value="2-OXO-4-HYDROXY-4-CARBOXY-5-UREIDOIMIDAZOLINE DECARBOXYLASE-RELATED"/>
    <property type="match status" value="1"/>
</dbReference>
<dbReference type="GO" id="GO:0019628">
    <property type="term" value="P:urate catabolic process"/>
    <property type="evidence" value="ECO:0007669"/>
    <property type="project" value="TreeGrafter"/>
</dbReference>
<feature type="region of interest" description="Disordered" evidence="7">
    <location>
        <begin position="151"/>
        <end position="178"/>
    </location>
</feature>
<dbReference type="Gene3D" id="1.10.3330.10">
    <property type="entry name" value="Oxo-4-hydroxy-4-carboxy-5-ureidoimidazoline decarboxylase"/>
    <property type="match status" value="1"/>
</dbReference>
<evidence type="ECO:0000259" key="8">
    <source>
        <dbReference type="Pfam" id="PF09349"/>
    </source>
</evidence>
<evidence type="ECO:0000256" key="7">
    <source>
        <dbReference type="SAM" id="MobiDB-lite"/>
    </source>
</evidence>
<evidence type="ECO:0000313" key="10">
    <source>
        <dbReference type="Proteomes" id="UP000186168"/>
    </source>
</evidence>
<evidence type="ECO:0000256" key="2">
    <source>
        <dbReference type="ARBA" id="ARBA00004754"/>
    </source>
</evidence>
<protein>
    <recommendedName>
        <fullName evidence="3">2-oxo-4-hydroxy-4-carboxy-5-ureidoimidazoline decarboxylase</fullName>
        <ecNumber evidence="3">4.1.1.97</ecNumber>
    </recommendedName>
</protein>
<reference evidence="9 10" key="1">
    <citation type="submission" date="2013-05" db="EMBL/GenBank/DDBJ databases">
        <title>Genome sequence of Streptomyces sparsogenes DSM 40356.</title>
        <authorList>
            <person name="Coyne S."/>
            <person name="Seebeck F.P."/>
        </authorList>
    </citation>
    <scope>NUCLEOTIDE SEQUENCE [LARGE SCALE GENOMIC DNA]</scope>
    <source>
        <strain evidence="9 10">DSM 40356</strain>
    </source>
</reference>
<evidence type="ECO:0000256" key="5">
    <source>
        <dbReference type="ARBA" id="ARBA00022793"/>
    </source>
</evidence>
<feature type="compositionally biased region" description="Basic and acidic residues" evidence="7">
    <location>
        <begin position="151"/>
        <end position="170"/>
    </location>
</feature>
<comment type="pathway">
    <text evidence="2">Purine metabolism; urate degradation; (S)-allantoin from urate: step 3/3.</text>
</comment>